<organism evidence="1 2">
    <name type="scientific">Rehmannia glutinosa</name>
    <name type="common">Chinese foxglove</name>
    <dbReference type="NCBI Taxonomy" id="99300"/>
    <lineage>
        <taxon>Eukaryota</taxon>
        <taxon>Viridiplantae</taxon>
        <taxon>Streptophyta</taxon>
        <taxon>Embryophyta</taxon>
        <taxon>Tracheophyta</taxon>
        <taxon>Spermatophyta</taxon>
        <taxon>Magnoliopsida</taxon>
        <taxon>eudicotyledons</taxon>
        <taxon>Gunneridae</taxon>
        <taxon>Pentapetalae</taxon>
        <taxon>asterids</taxon>
        <taxon>lamiids</taxon>
        <taxon>Lamiales</taxon>
        <taxon>Orobanchaceae</taxon>
        <taxon>Rehmannieae</taxon>
        <taxon>Rehmannia</taxon>
    </lineage>
</organism>
<evidence type="ECO:0000313" key="1">
    <source>
        <dbReference type="EMBL" id="KAK6122933.1"/>
    </source>
</evidence>
<comment type="caution">
    <text evidence="1">The sequence shown here is derived from an EMBL/GenBank/DDBJ whole genome shotgun (WGS) entry which is preliminary data.</text>
</comment>
<dbReference type="EMBL" id="JABTTQ020002623">
    <property type="protein sequence ID" value="KAK6122933.1"/>
    <property type="molecule type" value="Genomic_DNA"/>
</dbReference>
<dbReference type="PANTHER" id="PTHR36702">
    <property type="entry name" value="HOLLIDAY JUNCTION RESOLVASE"/>
    <property type="match status" value="1"/>
</dbReference>
<gene>
    <name evidence="1" type="ORF">DH2020_043323</name>
</gene>
<reference evidence="1 2" key="1">
    <citation type="journal article" date="2021" name="Comput. Struct. Biotechnol. J.">
        <title>De novo genome assembly of the potent medicinal plant Rehmannia glutinosa using nanopore technology.</title>
        <authorList>
            <person name="Ma L."/>
            <person name="Dong C."/>
            <person name="Song C."/>
            <person name="Wang X."/>
            <person name="Zheng X."/>
            <person name="Niu Y."/>
            <person name="Chen S."/>
            <person name="Feng W."/>
        </authorList>
    </citation>
    <scope>NUCLEOTIDE SEQUENCE [LARGE SCALE GENOMIC DNA]</scope>
    <source>
        <strain evidence="1">DH-2019</strain>
    </source>
</reference>
<proteinExistence type="predicted"/>
<dbReference type="PANTHER" id="PTHR36702:SF1">
    <property type="entry name" value="HOLLIDAY JUNCTION RESOLVASE"/>
    <property type="match status" value="1"/>
</dbReference>
<evidence type="ECO:0000313" key="2">
    <source>
        <dbReference type="Proteomes" id="UP001318860"/>
    </source>
</evidence>
<accession>A0ABR0UJY7</accession>
<dbReference type="InterPro" id="IPR027902">
    <property type="entry name" value="DUF4487"/>
</dbReference>
<dbReference type="Pfam" id="PF14868">
    <property type="entry name" value="DUF4487"/>
    <property type="match status" value="2"/>
</dbReference>
<sequence>MEVLILKHLKMTLMSIEDSPEEEHCSFFYQLVLDLLSYSAASYSALARYPVSINKELVVSLENFISEQFTLMKDLVSEIKRIHILGSEILKAAQVALDAVTRLCKFGKGALAAKVNITGVIMNLISLASESLRCAAETWSSSVQEKVSLAEAKRIFFQISLSTVEHLKSASEVLAEILEPTSLHLLNSLLNSAQVKQENKCQILDWLFSNGSDMSSEAESNNSLDVIFSVKDDIRLGIARKLGWLLDIIVDEDVYCSILVLQTPTVSDTSQNHEFTYQPMFCAVLHALKAFIIMVASSPAWNEVESFLIENLFHPHFLCCEIITELWSFILRHAESDMVNDIVDKLCTILMQTSRESVLCPQSALRKTARLICTFVTYGPEFMVDRVYSCIFDSGRSQNALNVHIALLMEGFPLNFLSEKKRSIAKQRIITQYYEFLESFEDTSLRESDSGIYGAPVFALSAALQSLQVSLSDTDMKTLKFLVAIIRKYKTSSDNASKDNHRRLLGELLGIISNMKHLYSFDEMEEVILELQNLFISKPALSDSQLFTCKPNLAYFMAGLGHVELSDSDDSARSSAAWELYHMLLKERHWALVHLSVTAFGYFAAHTSCNQLWRFVPQDAALSFDLELGKEADEERFMSELKAVLEKEMACPILQATPNQIALLIREGKILKEIARNNVKCDSEDTFSDRMDIDDEKQPSKKRKFPDGICRGVELLQNGLKVMVDGLSQWQQNQHDSSEVREKFWTHFSRLEDVIAHLVSLADS</sequence>
<name>A0ABR0UJY7_REHGL</name>
<protein>
    <submittedName>
        <fullName evidence="1">Uncharacterized protein</fullName>
    </submittedName>
</protein>
<keyword evidence="2" id="KW-1185">Reference proteome</keyword>
<dbReference type="Proteomes" id="UP001318860">
    <property type="component" value="Unassembled WGS sequence"/>
</dbReference>